<dbReference type="Pfam" id="PF13132">
    <property type="entry name" value="DUF3950"/>
    <property type="match status" value="1"/>
</dbReference>
<reference evidence="2 3" key="1">
    <citation type="submission" date="2017-11" db="EMBL/GenBank/DDBJ databases">
        <title>The genome sequence of Pantoea rodasii DSM 26611.</title>
        <authorList>
            <person name="Gao J."/>
            <person name="Mao X."/>
            <person name="Sun J."/>
        </authorList>
    </citation>
    <scope>NUCLEOTIDE SEQUENCE [LARGE SCALE GENOMIC DNA]</scope>
    <source>
        <strain evidence="2 3">DSM 26611</strain>
    </source>
</reference>
<keyword evidence="3" id="KW-1185">Reference proteome</keyword>
<evidence type="ECO:0000313" key="2">
    <source>
        <dbReference type="EMBL" id="PJZ05351.1"/>
    </source>
</evidence>
<dbReference type="EMBL" id="PIQI01000017">
    <property type="protein sequence ID" value="PJZ05351.1"/>
    <property type="molecule type" value="Genomic_DNA"/>
</dbReference>
<sequence length="67" mass="7549">MATGNNNNKSAKKHIRFPHGLIEEIDSCVEGEKSEKPSSNFSAWVIDACEQKLKASQRKIARFESKK</sequence>
<name>A0A2M9WCT3_9GAMM</name>
<organism evidence="2 3">
    <name type="scientific">Pantoea rodasii</name>
    <dbReference type="NCBI Taxonomy" id="1076549"/>
    <lineage>
        <taxon>Bacteria</taxon>
        <taxon>Pseudomonadati</taxon>
        <taxon>Pseudomonadota</taxon>
        <taxon>Gammaproteobacteria</taxon>
        <taxon>Enterobacterales</taxon>
        <taxon>Erwiniaceae</taxon>
        <taxon>Pantoea</taxon>
    </lineage>
</organism>
<dbReference type="NCBIfam" id="NF041551">
    <property type="entry name" value="YlcI_YnfO_N"/>
    <property type="match status" value="1"/>
</dbReference>
<feature type="domain" description="DUF3950" evidence="1">
    <location>
        <begin position="22"/>
        <end position="53"/>
    </location>
</feature>
<comment type="caution">
    <text evidence="2">The sequence shown here is derived from an EMBL/GenBank/DDBJ whole genome shotgun (WGS) entry which is preliminary data.</text>
</comment>
<dbReference type="RefSeq" id="WP_100701858.1">
    <property type="nucleotide sequence ID" value="NZ_PIQI01000017.1"/>
</dbReference>
<evidence type="ECO:0000313" key="3">
    <source>
        <dbReference type="Proteomes" id="UP000232062"/>
    </source>
</evidence>
<evidence type="ECO:0000259" key="1">
    <source>
        <dbReference type="Pfam" id="PF13132"/>
    </source>
</evidence>
<gene>
    <name evidence="2" type="ORF">PRCB_11725</name>
</gene>
<proteinExistence type="predicted"/>
<dbReference type="AlphaFoldDB" id="A0A2M9WCT3"/>
<protein>
    <recommendedName>
        <fullName evidence="1">DUF3950 domain-containing protein</fullName>
    </recommendedName>
</protein>
<dbReference type="OrthoDB" id="6419848at2"/>
<accession>A0A2M9WCT3</accession>
<dbReference type="Proteomes" id="UP000232062">
    <property type="component" value="Unassembled WGS sequence"/>
</dbReference>
<dbReference type="InterPro" id="IPR025030">
    <property type="entry name" value="DUF3950"/>
</dbReference>